<accession>C5LSS7</accession>
<feature type="transmembrane region" description="Helical" evidence="1">
    <location>
        <begin position="77"/>
        <end position="96"/>
    </location>
</feature>
<dbReference type="OrthoDB" id="10370171at2759"/>
<sequence>MPFYEQSAGYKLPEGMWEKEEAAFGRAGSTPRMGFAKRERYKRWAKWFAGGCVLGGLGTALVQSIRYRTLRGQGANIVQGSLMVGALTMFEFMVGLGSQ</sequence>
<dbReference type="AlphaFoldDB" id="C5LSS7"/>
<evidence type="ECO:0000313" key="2">
    <source>
        <dbReference type="EMBL" id="EER00318.1"/>
    </source>
</evidence>
<evidence type="ECO:0000313" key="3">
    <source>
        <dbReference type="Proteomes" id="UP000007800"/>
    </source>
</evidence>
<keyword evidence="3" id="KW-1185">Reference proteome</keyword>
<keyword evidence="1" id="KW-1133">Transmembrane helix</keyword>
<gene>
    <name evidence="2" type="ORF">Pmar_PMAR017177</name>
</gene>
<reference evidence="2 3" key="1">
    <citation type="submission" date="2008-07" db="EMBL/GenBank/DDBJ databases">
        <authorList>
            <person name="El-Sayed N."/>
            <person name="Caler E."/>
            <person name="Inman J."/>
            <person name="Amedeo P."/>
            <person name="Hass B."/>
            <person name="Wortman J."/>
        </authorList>
    </citation>
    <scope>NUCLEOTIDE SEQUENCE [LARGE SCALE GENOMIC DNA]</scope>
    <source>
        <strain evidence="3">ATCC 50983 / TXsc</strain>
    </source>
</reference>
<feature type="transmembrane region" description="Helical" evidence="1">
    <location>
        <begin position="47"/>
        <end position="65"/>
    </location>
</feature>
<dbReference type="GeneID" id="9050060"/>
<dbReference type="EMBL" id="GG685191">
    <property type="protein sequence ID" value="EER00318.1"/>
    <property type="molecule type" value="Genomic_DNA"/>
</dbReference>
<dbReference type="InParanoid" id="C5LSS7"/>
<name>C5LSS7_PERM5</name>
<protein>
    <submittedName>
        <fullName evidence="2">Uncharacterized protein</fullName>
    </submittedName>
</protein>
<dbReference type="RefSeq" id="XP_002767600.1">
    <property type="nucleotide sequence ID" value="XM_002767554.1"/>
</dbReference>
<organism evidence="3">
    <name type="scientific">Perkinsus marinus (strain ATCC 50983 / TXsc)</name>
    <dbReference type="NCBI Taxonomy" id="423536"/>
    <lineage>
        <taxon>Eukaryota</taxon>
        <taxon>Sar</taxon>
        <taxon>Alveolata</taxon>
        <taxon>Perkinsozoa</taxon>
        <taxon>Perkinsea</taxon>
        <taxon>Perkinsida</taxon>
        <taxon>Perkinsidae</taxon>
        <taxon>Perkinsus</taxon>
    </lineage>
</organism>
<proteinExistence type="predicted"/>
<dbReference type="Proteomes" id="UP000007800">
    <property type="component" value="Unassembled WGS sequence"/>
</dbReference>
<evidence type="ECO:0000256" key="1">
    <source>
        <dbReference type="SAM" id="Phobius"/>
    </source>
</evidence>
<keyword evidence="1" id="KW-0472">Membrane</keyword>
<keyword evidence="1" id="KW-0812">Transmembrane</keyword>